<reference evidence="1 2" key="1">
    <citation type="submission" date="2019-01" db="EMBL/GenBank/DDBJ databases">
        <authorList>
            <person name="Chen W.-M."/>
        </authorList>
    </citation>
    <scope>NUCLEOTIDE SEQUENCE [LARGE SCALE GENOMIC DNA]</scope>
    <source>
        <strain evidence="1 2">HPM-16</strain>
    </source>
</reference>
<dbReference type="NCBIfam" id="NF041512">
    <property type="entry name" value="PA2817_fam"/>
    <property type="match status" value="1"/>
</dbReference>
<protein>
    <submittedName>
        <fullName evidence="1">Dehydrogenase</fullName>
    </submittedName>
</protein>
<dbReference type="InterPro" id="IPR048156">
    <property type="entry name" value="PA2817-like"/>
</dbReference>
<proteinExistence type="predicted"/>
<evidence type="ECO:0000313" key="1">
    <source>
        <dbReference type="EMBL" id="RVU32129.1"/>
    </source>
</evidence>
<sequence>MGNSYLQFHIELLKQTHNQLLTYPPFKDAENPDDEAFLDALVAVITLTENQEADYLSHGQDLLTQWIRRYPDTAPLIPRDLFWFYGGDCLHFMPDEEINLFQQLDEARWEAEQTNEPYDYAPMRARILGLTALH</sequence>
<dbReference type="Proteomes" id="UP000282818">
    <property type="component" value="Unassembled WGS sequence"/>
</dbReference>
<keyword evidence="2" id="KW-1185">Reference proteome</keyword>
<evidence type="ECO:0000313" key="2">
    <source>
        <dbReference type="Proteomes" id="UP000282818"/>
    </source>
</evidence>
<accession>A0A437QCI7</accession>
<name>A0A437QCI7_9GAMM</name>
<dbReference type="EMBL" id="SACQ01000001">
    <property type="protein sequence ID" value="RVU32129.1"/>
    <property type="molecule type" value="Genomic_DNA"/>
</dbReference>
<dbReference type="AlphaFoldDB" id="A0A437QCI7"/>
<dbReference type="RefSeq" id="WP_127692298.1">
    <property type="nucleotide sequence ID" value="NZ_SACQ01000001.1"/>
</dbReference>
<gene>
    <name evidence="1" type="ORF">EOE65_00305</name>
</gene>
<comment type="caution">
    <text evidence="1">The sequence shown here is derived from an EMBL/GenBank/DDBJ whole genome shotgun (WGS) entry which is preliminary data.</text>
</comment>
<organism evidence="1 2">
    <name type="scientific">Neptunomonas marina</name>
    <dbReference type="NCBI Taxonomy" id="1815562"/>
    <lineage>
        <taxon>Bacteria</taxon>
        <taxon>Pseudomonadati</taxon>
        <taxon>Pseudomonadota</taxon>
        <taxon>Gammaproteobacteria</taxon>
        <taxon>Oceanospirillales</taxon>
        <taxon>Oceanospirillaceae</taxon>
        <taxon>Neptunomonas</taxon>
    </lineage>
</organism>